<feature type="region of interest" description="Disordered" evidence="1">
    <location>
        <begin position="694"/>
        <end position="731"/>
    </location>
</feature>
<feature type="domain" description="BTB" evidence="2">
    <location>
        <begin position="26"/>
        <end position="88"/>
    </location>
</feature>
<name>A0AAD4H6M8_9FUNG</name>
<gene>
    <name evidence="3" type="ORF">BGZ95_010035</name>
</gene>
<comment type="caution">
    <text evidence="3">The sequence shown here is derived from an EMBL/GenBank/DDBJ whole genome shotgun (WGS) entry which is preliminary data.</text>
</comment>
<feature type="region of interest" description="Disordered" evidence="1">
    <location>
        <begin position="493"/>
        <end position="537"/>
    </location>
</feature>
<dbReference type="PANTHER" id="PTHR47369">
    <property type="entry name" value="BTB/POZ DOMAIN-CONTAINING PROTEIN"/>
    <property type="match status" value="1"/>
</dbReference>
<feature type="compositionally biased region" description="Low complexity" evidence="1">
    <location>
        <begin position="515"/>
        <end position="535"/>
    </location>
</feature>
<evidence type="ECO:0000313" key="4">
    <source>
        <dbReference type="Proteomes" id="UP001194580"/>
    </source>
</evidence>
<organism evidence="3 4">
    <name type="scientific">Linnemannia exigua</name>
    <dbReference type="NCBI Taxonomy" id="604196"/>
    <lineage>
        <taxon>Eukaryota</taxon>
        <taxon>Fungi</taxon>
        <taxon>Fungi incertae sedis</taxon>
        <taxon>Mucoromycota</taxon>
        <taxon>Mortierellomycotina</taxon>
        <taxon>Mortierellomycetes</taxon>
        <taxon>Mortierellales</taxon>
        <taxon>Mortierellaceae</taxon>
        <taxon>Linnemannia</taxon>
    </lineage>
</organism>
<dbReference type="PROSITE" id="PS50097">
    <property type="entry name" value="BTB"/>
    <property type="match status" value="1"/>
</dbReference>
<keyword evidence="4" id="KW-1185">Reference proteome</keyword>
<protein>
    <recommendedName>
        <fullName evidence="2">BTB domain-containing protein</fullName>
    </recommendedName>
</protein>
<evidence type="ECO:0000313" key="3">
    <source>
        <dbReference type="EMBL" id="KAG0274179.1"/>
    </source>
</evidence>
<sequence length="864" mass="94418">MSPMIRHLTAISQHIALQGLIQGTGSDISLRAFNKTYRLHRLFLTQATFFEHMLQGPWKENEKDLVEMSFDDPNITQEGFDIALGQLYGIWAVESEDDLSGKENEVSAKAGAGMHTDEQMDEQMDMQTDMEAGQQTLGSNNGQTIVAPSILTPRNVLSVLAVAAYLGMDSLCEQCTTFATSTLRTDHILRYIEFSYQSDYYPWSNKIAQACYAYLCRNGFEDPKMVCLQVFERLPVDWLIRIVGSDAFWVPGEWDRYEFCRQVVHRRRAISAIVRSVSARTRAAATTLSSEIGALQDIVRDEQEQDEVEEEEEEAAYDALFSSCIIYMHMSLEQLQCIQRDVDPVTGTRFVRSSVIQEALWHQVEFRNIIETHAPKDPSHSNNGRVGSHASNMSEVNSAAALGVIMSGCPEDDDVRGSGGRLRWIRKPFSMYKPIPEQDVTLTGDEDEPSLDDISSIHSSRYVPSMSTPTTVMSASPSVGLSATRVTTSTIPALVPSAPSSNGATSFWSTSLPERQQQSQSQRQQRQHRQLSPSSNPALMQLAKKQRTIDPDSADAAGGYHRLGLGPGFGNGVGTGKFGGGGVGTSAEVEGPSKEFSVYAPFRFSVSFVDVQTLKENVRVCSDAFFYAGHLRGSGSDRRLDVESLLQSGGGQQADDSGVHIKGDIQNIDLPPLVPLEGQLHRLRQQAASSTGSLVEGWSSPVGSTGAGGVGGVNMNASGTSTTATPSPTTAPTGYVAPGTAGALSPGLFETATTVTAAAAALFENSFSGFVDRREKTRTWFKINAISVGPDHEITQFQSAPDDFAVMQSWGWRSASLCSEGYLPETPHGLSLYWAFSHPFVFLGHDRFCSWRHRLTNSSIPKTE</sequence>
<accession>A0AAD4H6M8</accession>
<dbReference type="Gene3D" id="3.30.710.10">
    <property type="entry name" value="Potassium Channel Kv1.1, Chain A"/>
    <property type="match status" value="1"/>
</dbReference>
<dbReference type="PANTHER" id="PTHR47369:SF1">
    <property type="entry name" value="BTB_POZ DOMAIN-CONTAINING PROTEIN"/>
    <property type="match status" value="1"/>
</dbReference>
<evidence type="ECO:0000259" key="2">
    <source>
        <dbReference type="PROSITE" id="PS50097"/>
    </source>
</evidence>
<dbReference type="EMBL" id="JAAAIL010000640">
    <property type="protein sequence ID" value="KAG0274179.1"/>
    <property type="molecule type" value="Genomic_DNA"/>
</dbReference>
<feature type="compositionally biased region" description="Polar residues" evidence="1">
    <location>
        <begin position="498"/>
        <end position="514"/>
    </location>
</feature>
<dbReference type="AlphaFoldDB" id="A0AAD4H6M8"/>
<dbReference type="SUPFAM" id="SSF54695">
    <property type="entry name" value="POZ domain"/>
    <property type="match status" value="1"/>
</dbReference>
<dbReference type="InterPro" id="IPR011333">
    <property type="entry name" value="SKP1/BTB/POZ_sf"/>
</dbReference>
<dbReference type="Proteomes" id="UP001194580">
    <property type="component" value="Unassembled WGS sequence"/>
</dbReference>
<evidence type="ECO:0000256" key="1">
    <source>
        <dbReference type="SAM" id="MobiDB-lite"/>
    </source>
</evidence>
<reference evidence="3" key="1">
    <citation type="journal article" date="2020" name="Fungal Divers.">
        <title>Resolving the Mortierellaceae phylogeny through synthesis of multi-gene phylogenetics and phylogenomics.</title>
        <authorList>
            <person name="Vandepol N."/>
            <person name="Liber J."/>
            <person name="Desiro A."/>
            <person name="Na H."/>
            <person name="Kennedy M."/>
            <person name="Barry K."/>
            <person name="Grigoriev I.V."/>
            <person name="Miller A.N."/>
            <person name="O'Donnell K."/>
            <person name="Stajich J.E."/>
            <person name="Bonito G."/>
        </authorList>
    </citation>
    <scope>NUCLEOTIDE SEQUENCE</scope>
    <source>
        <strain evidence="3">NRRL 28262</strain>
    </source>
</reference>
<feature type="compositionally biased region" description="Low complexity" evidence="1">
    <location>
        <begin position="713"/>
        <end position="731"/>
    </location>
</feature>
<proteinExistence type="predicted"/>
<dbReference type="InterPro" id="IPR000210">
    <property type="entry name" value="BTB/POZ_dom"/>
</dbReference>